<evidence type="ECO:0008006" key="5">
    <source>
        <dbReference type="Google" id="ProtNLM"/>
    </source>
</evidence>
<protein>
    <recommendedName>
        <fullName evidence="5">DUF3447 domain-containing protein</fullName>
    </recommendedName>
</protein>
<evidence type="ECO:0000256" key="2">
    <source>
        <dbReference type="ARBA" id="ARBA00023054"/>
    </source>
</evidence>
<dbReference type="AlphaFoldDB" id="A2DFT7"/>
<dbReference type="PANTHER" id="PTHR24129:SF2">
    <property type="entry name" value="DUF3447 DOMAIN-CONTAINING PROTEIN"/>
    <property type="match status" value="1"/>
</dbReference>
<keyword evidence="1" id="KW-0677">Repeat</keyword>
<dbReference type="RefSeq" id="XP_001581776.1">
    <property type="nucleotide sequence ID" value="XM_001581726.1"/>
</dbReference>
<keyword evidence="4" id="KW-1185">Reference proteome</keyword>
<dbReference type="VEuPathDB" id="TrichDB:TVAGG3_0322510"/>
<dbReference type="Proteomes" id="UP000001542">
    <property type="component" value="Unassembled WGS sequence"/>
</dbReference>
<evidence type="ECO:0000313" key="3">
    <source>
        <dbReference type="EMBL" id="EAY20790.1"/>
    </source>
</evidence>
<organism evidence="3 4">
    <name type="scientific">Trichomonas vaginalis (strain ATCC PRA-98 / G3)</name>
    <dbReference type="NCBI Taxonomy" id="412133"/>
    <lineage>
        <taxon>Eukaryota</taxon>
        <taxon>Metamonada</taxon>
        <taxon>Parabasalia</taxon>
        <taxon>Trichomonadida</taxon>
        <taxon>Trichomonadidae</taxon>
        <taxon>Trichomonas</taxon>
    </lineage>
</organism>
<reference evidence="3" key="2">
    <citation type="journal article" date="2007" name="Science">
        <title>Draft genome sequence of the sexually transmitted pathogen Trichomonas vaginalis.</title>
        <authorList>
            <person name="Carlton J.M."/>
            <person name="Hirt R.P."/>
            <person name="Silva J.C."/>
            <person name="Delcher A.L."/>
            <person name="Schatz M."/>
            <person name="Zhao Q."/>
            <person name="Wortman J.R."/>
            <person name="Bidwell S.L."/>
            <person name="Alsmark U.C.M."/>
            <person name="Besteiro S."/>
            <person name="Sicheritz-Ponten T."/>
            <person name="Noel C.J."/>
            <person name="Dacks J.B."/>
            <person name="Foster P.G."/>
            <person name="Simillion C."/>
            <person name="Van de Peer Y."/>
            <person name="Miranda-Saavedra D."/>
            <person name="Barton G.J."/>
            <person name="Westrop G.D."/>
            <person name="Mueller S."/>
            <person name="Dessi D."/>
            <person name="Fiori P.L."/>
            <person name="Ren Q."/>
            <person name="Paulsen I."/>
            <person name="Zhang H."/>
            <person name="Bastida-Corcuera F.D."/>
            <person name="Simoes-Barbosa A."/>
            <person name="Brown M.T."/>
            <person name="Hayes R.D."/>
            <person name="Mukherjee M."/>
            <person name="Okumura C.Y."/>
            <person name="Schneider R."/>
            <person name="Smith A.J."/>
            <person name="Vanacova S."/>
            <person name="Villalvazo M."/>
            <person name="Haas B.J."/>
            <person name="Pertea M."/>
            <person name="Feldblyum T.V."/>
            <person name="Utterback T.R."/>
            <person name="Shu C.L."/>
            <person name="Osoegawa K."/>
            <person name="de Jong P.J."/>
            <person name="Hrdy I."/>
            <person name="Horvathova L."/>
            <person name="Zubacova Z."/>
            <person name="Dolezal P."/>
            <person name="Malik S.B."/>
            <person name="Logsdon J.M. Jr."/>
            <person name="Henze K."/>
            <person name="Gupta A."/>
            <person name="Wang C.C."/>
            <person name="Dunne R.L."/>
            <person name="Upcroft J.A."/>
            <person name="Upcroft P."/>
            <person name="White O."/>
            <person name="Salzberg S.L."/>
            <person name="Tang P."/>
            <person name="Chiu C.-H."/>
            <person name="Lee Y.-S."/>
            <person name="Embley T.M."/>
            <person name="Coombs G.H."/>
            <person name="Mottram J.C."/>
            <person name="Tachezy J."/>
            <person name="Fraser-Liggett C.M."/>
            <person name="Johnson P.J."/>
        </authorList>
    </citation>
    <scope>NUCLEOTIDE SEQUENCE [LARGE SCALE GENOMIC DNA]</scope>
    <source>
        <strain evidence="3">G3</strain>
    </source>
</reference>
<evidence type="ECO:0000256" key="1">
    <source>
        <dbReference type="ARBA" id="ARBA00022737"/>
    </source>
</evidence>
<keyword evidence="2" id="KW-0175">Coiled coil</keyword>
<dbReference type="InParanoid" id="A2DFT7"/>
<dbReference type="PANTHER" id="PTHR24129">
    <property type="entry name" value="ANKYCORBIN"/>
    <property type="match status" value="1"/>
</dbReference>
<dbReference type="InterPro" id="IPR042420">
    <property type="entry name" value="RAI14/UACA"/>
</dbReference>
<dbReference type="Gene3D" id="1.25.40.20">
    <property type="entry name" value="Ankyrin repeat-containing domain"/>
    <property type="match status" value="1"/>
</dbReference>
<name>A2DFT7_TRIV3</name>
<gene>
    <name evidence="3" type="ORF">TVAG_391740</name>
</gene>
<reference evidence="3" key="1">
    <citation type="submission" date="2006-10" db="EMBL/GenBank/DDBJ databases">
        <authorList>
            <person name="Amadeo P."/>
            <person name="Zhao Q."/>
            <person name="Wortman J."/>
            <person name="Fraser-Liggett C."/>
            <person name="Carlton J."/>
        </authorList>
    </citation>
    <scope>NUCLEOTIDE SEQUENCE</scope>
    <source>
        <strain evidence="3">G3</strain>
    </source>
</reference>
<sequence length="575" mass="66026">MINTVNSPEKAYHNFINGLPVNDEIIFDVMKYCIKVNDLTTFMDFSAKYGYVDLQIDQLIELLQLSSLTWPFAAAKIVEKEPDGSVCIPLTRYFSISQYNGSIPAQVADIIMKDPDLQSKLNAFDCINLLSMVKPMITDISPLKSLLAKFGLIDEDKITRNLFDIKKLVFNSPKINQLAKEDINGFVNIIPPYFDFIKYAIGVEVSKEFFDKIVNFVISLIPQKEQKNILRAPQEDLPTDFVKFVTHPINRKYVDIKELCKSSKNMPLIKEFEFTNEEFELLKNVNFMKDYFLFNKYNEKFFTLDEVLQCVYPETIVHSILTKPLIDGDIAKIQKFIYNENARSIFGLPRRRIEYRPIFERDEICNGVNTNTLLKFLSPQQEFDKIFIKIFDLLLSKKLDDEQKAEMFLKIPTNDEALEFILSRREKINDSCLILYSSRVRANKILLDDPGLYIVEKGTPIGDVYVEKLFRLKKDVNYKFLFKYNVSKQAMARALISSAEASNIGGLSFLISKGVPVNIILNSKTPLQAAISSRFVEGVQILLNQGASLGFKGIQTAAICAENSDDMTYMRQYQH</sequence>
<dbReference type="GO" id="GO:0003779">
    <property type="term" value="F:actin binding"/>
    <property type="evidence" value="ECO:0007669"/>
    <property type="project" value="InterPro"/>
</dbReference>
<accession>A2DFT7</accession>
<dbReference type="SUPFAM" id="SSF48403">
    <property type="entry name" value="Ankyrin repeat"/>
    <property type="match status" value="1"/>
</dbReference>
<dbReference type="KEGG" id="tva:5466334"/>
<evidence type="ECO:0000313" key="4">
    <source>
        <dbReference type="Proteomes" id="UP000001542"/>
    </source>
</evidence>
<dbReference type="EMBL" id="DS113195">
    <property type="protein sequence ID" value="EAY20790.1"/>
    <property type="molecule type" value="Genomic_DNA"/>
</dbReference>
<dbReference type="InterPro" id="IPR036770">
    <property type="entry name" value="Ankyrin_rpt-contain_sf"/>
</dbReference>
<dbReference type="VEuPathDB" id="TrichDB:TVAG_391740"/>
<proteinExistence type="predicted"/>